<evidence type="ECO:0000256" key="1">
    <source>
        <dbReference type="SAM" id="MobiDB-lite"/>
    </source>
</evidence>
<name>A0A6J5R4J2_9CAUD</name>
<feature type="compositionally biased region" description="Basic and acidic residues" evidence="1">
    <location>
        <begin position="9"/>
        <end position="24"/>
    </location>
</feature>
<evidence type="ECO:0000313" key="2">
    <source>
        <dbReference type="EMBL" id="CAB4189626.1"/>
    </source>
</evidence>
<sequence length="69" mass="7489">MKKPMKKMMVKESSAKEIRGDKAMIKKSGSKTGEWEYSSADSKHDMAGMKKGGKVGGYKKGGKISAIMC</sequence>
<feature type="region of interest" description="Disordered" evidence="1">
    <location>
        <begin position="1"/>
        <end position="40"/>
    </location>
</feature>
<reference evidence="2" key="1">
    <citation type="submission" date="2020-05" db="EMBL/GenBank/DDBJ databases">
        <authorList>
            <person name="Chiriac C."/>
            <person name="Salcher M."/>
            <person name="Ghai R."/>
            <person name="Kavagutti S V."/>
        </authorList>
    </citation>
    <scope>NUCLEOTIDE SEQUENCE</scope>
</reference>
<protein>
    <submittedName>
        <fullName evidence="2">Uncharacterized protein</fullName>
    </submittedName>
</protein>
<accession>A0A6J5R4J2</accession>
<dbReference type="EMBL" id="LR797147">
    <property type="protein sequence ID" value="CAB4189626.1"/>
    <property type="molecule type" value="Genomic_DNA"/>
</dbReference>
<organism evidence="2">
    <name type="scientific">uncultured Caudovirales phage</name>
    <dbReference type="NCBI Taxonomy" id="2100421"/>
    <lineage>
        <taxon>Viruses</taxon>
        <taxon>Duplodnaviria</taxon>
        <taxon>Heunggongvirae</taxon>
        <taxon>Uroviricota</taxon>
        <taxon>Caudoviricetes</taxon>
        <taxon>Peduoviridae</taxon>
        <taxon>Maltschvirus</taxon>
        <taxon>Maltschvirus maltsch</taxon>
    </lineage>
</organism>
<gene>
    <name evidence="2" type="ORF">UFOVP1202_1</name>
</gene>
<proteinExistence type="predicted"/>